<dbReference type="EMBL" id="CADCVD010000164">
    <property type="protein sequence ID" value="CAA9457529.1"/>
    <property type="molecule type" value="Genomic_DNA"/>
</dbReference>
<evidence type="ECO:0000313" key="1">
    <source>
        <dbReference type="EMBL" id="CAA9457529.1"/>
    </source>
</evidence>
<gene>
    <name evidence="1" type="ORF">AVDCRST_MAG37-3262</name>
</gene>
<organism evidence="1">
    <name type="scientific">uncultured Rubrobacteraceae bacterium</name>
    <dbReference type="NCBI Taxonomy" id="349277"/>
    <lineage>
        <taxon>Bacteria</taxon>
        <taxon>Bacillati</taxon>
        <taxon>Actinomycetota</taxon>
        <taxon>Rubrobacteria</taxon>
        <taxon>Rubrobacterales</taxon>
        <taxon>Rubrobacteraceae</taxon>
        <taxon>environmental samples</taxon>
    </lineage>
</organism>
<dbReference type="AlphaFoldDB" id="A0A6J4R735"/>
<reference evidence="1" key="1">
    <citation type="submission" date="2020-02" db="EMBL/GenBank/DDBJ databases">
        <authorList>
            <person name="Meier V. D."/>
        </authorList>
    </citation>
    <scope>NUCLEOTIDE SEQUENCE</scope>
    <source>
        <strain evidence="1">AVDCRST_MAG37</strain>
    </source>
</reference>
<proteinExistence type="predicted"/>
<name>A0A6J4R735_9ACTN</name>
<accession>A0A6J4R735</accession>
<protein>
    <submittedName>
        <fullName evidence="1">Uncharacterized protein</fullName>
    </submittedName>
</protein>
<sequence>MEDERRRTSEDYEQLDRILLGAEEALEKEDLRGTNEVLKNANVKAASMWGEVGQPTLPGHTRRLIGLIWGLQEDLGRAEPNHAVSLRNNLHELRSWFEIEARRDAENVKF</sequence>